<accession>A0ABS2MDS8</accession>
<evidence type="ECO:0000313" key="3">
    <source>
        <dbReference type="EMBL" id="MBM7509350.1"/>
    </source>
</evidence>
<keyword evidence="4" id="KW-1185">Reference proteome</keyword>
<evidence type="ECO:0000256" key="2">
    <source>
        <dbReference type="SAM" id="Phobius"/>
    </source>
</evidence>
<name>A0ABS2MDS8_9ACTN</name>
<gene>
    <name evidence="3" type="ORF">JOE61_003164</name>
</gene>
<sequence length="329" mass="35353">MNQTPEDDLHDALRRMSGSLRPTVHAPRAIHARVRRARRRRAFGTAFGVAGLVVAIAVGSQSLAGSGPTPRPVQPRPATAAPSPQDQLFECPTENRVFTETTTIADLETQQQVLRRLTTLSSVQVRHAAPSPLGVVALVVDDSGDPDSYADPAVVAELREVGVAHVFEWDPTAATAGVDADGQVRQVLQWLLQPALNDVRSATRDLSGAAGIALWQDAGAVLLQWKAPAPQEVLALNGTRPDGVTVIVESVDYSRLDIQRAQRQLQGVLREYGHRDRWSSSYGCGDGSGLIVGMAPPLPDRGDLQTILSDALDLPVMVVPEDRTRLTDS</sequence>
<organism evidence="3 4">
    <name type="scientific">Nocardioides salarius</name>
    <dbReference type="NCBI Taxonomy" id="374513"/>
    <lineage>
        <taxon>Bacteria</taxon>
        <taxon>Bacillati</taxon>
        <taxon>Actinomycetota</taxon>
        <taxon>Actinomycetes</taxon>
        <taxon>Propionibacteriales</taxon>
        <taxon>Nocardioidaceae</taxon>
        <taxon>Nocardioides</taxon>
    </lineage>
</organism>
<keyword evidence="2" id="KW-0472">Membrane</keyword>
<reference evidence="3 4" key="1">
    <citation type="submission" date="2021-01" db="EMBL/GenBank/DDBJ databases">
        <title>Sequencing the genomes of 1000 actinobacteria strains.</title>
        <authorList>
            <person name="Klenk H.-P."/>
        </authorList>
    </citation>
    <scope>NUCLEOTIDE SEQUENCE [LARGE SCALE GENOMIC DNA]</scope>
    <source>
        <strain evidence="3 4">DSM 18239</strain>
    </source>
</reference>
<feature type="transmembrane region" description="Helical" evidence="2">
    <location>
        <begin position="42"/>
        <end position="64"/>
    </location>
</feature>
<evidence type="ECO:0000313" key="4">
    <source>
        <dbReference type="Proteomes" id="UP000732378"/>
    </source>
</evidence>
<evidence type="ECO:0000256" key="1">
    <source>
        <dbReference type="SAM" id="MobiDB-lite"/>
    </source>
</evidence>
<feature type="region of interest" description="Disordered" evidence="1">
    <location>
        <begin position="63"/>
        <end position="86"/>
    </location>
</feature>
<keyword evidence="2" id="KW-0812">Transmembrane</keyword>
<proteinExistence type="predicted"/>
<protein>
    <submittedName>
        <fullName evidence="3">Uncharacterized protein</fullName>
    </submittedName>
</protein>
<dbReference type="Proteomes" id="UP000732378">
    <property type="component" value="Unassembled WGS sequence"/>
</dbReference>
<dbReference type="EMBL" id="JAFBBZ010000001">
    <property type="protein sequence ID" value="MBM7509350.1"/>
    <property type="molecule type" value="Genomic_DNA"/>
</dbReference>
<comment type="caution">
    <text evidence="3">The sequence shown here is derived from an EMBL/GenBank/DDBJ whole genome shotgun (WGS) entry which is preliminary data.</text>
</comment>
<dbReference type="RefSeq" id="WP_193667124.1">
    <property type="nucleotide sequence ID" value="NZ_JACDTV010000001.1"/>
</dbReference>
<keyword evidence="2" id="KW-1133">Transmembrane helix</keyword>